<evidence type="ECO:0000313" key="3">
    <source>
        <dbReference type="Proteomes" id="UP001599542"/>
    </source>
</evidence>
<evidence type="ECO:0000313" key="2">
    <source>
        <dbReference type="EMBL" id="MFE1353122.1"/>
    </source>
</evidence>
<organism evidence="2 3">
    <name type="scientific">Kitasatospora phosalacinea</name>
    <dbReference type="NCBI Taxonomy" id="2065"/>
    <lineage>
        <taxon>Bacteria</taxon>
        <taxon>Bacillati</taxon>
        <taxon>Actinomycetota</taxon>
        <taxon>Actinomycetes</taxon>
        <taxon>Kitasatosporales</taxon>
        <taxon>Streptomycetaceae</taxon>
        <taxon>Kitasatospora</taxon>
    </lineage>
</organism>
<dbReference type="PANTHER" id="PTHR43283:SF7">
    <property type="entry name" value="BETA-LACTAMASE-RELATED DOMAIN-CONTAINING PROTEIN"/>
    <property type="match status" value="1"/>
</dbReference>
<dbReference type="PANTHER" id="PTHR43283">
    <property type="entry name" value="BETA-LACTAMASE-RELATED"/>
    <property type="match status" value="1"/>
</dbReference>
<dbReference type="SUPFAM" id="SSF56601">
    <property type="entry name" value="beta-lactamase/transpeptidase-like"/>
    <property type="match status" value="1"/>
</dbReference>
<reference evidence="2 3" key="1">
    <citation type="submission" date="2024-09" db="EMBL/GenBank/DDBJ databases">
        <title>The Natural Products Discovery Center: Release of the First 8490 Sequenced Strains for Exploring Actinobacteria Biosynthetic Diversity.</title>
        <authorList>
            <person name="Kalkreuter E."/>
            <person name="Kautsar S.A."/>
            <person name="Yang D."/>
            <person name="Bader C.D."/>
            <person name="Teijaro C.N."/>
            <person name="Fluegel L."/>
            <person name="Davis C.M."/>
            <person name="Simpson J.R."/>
            <person name="Lauterbach L."/>
            <person name="Steele A.D."/>
            <person name="Gui C."/>
            <person name="Meng S."/>
            <person name="Li G."/>
            <person name="Viehrig K."/>
            <person name="Ye F."/>
            <person name="Su P."/>
            <person name="Kiefer A.F."/>
            <person name="Nichols A."/>
            <person name="Cepeda A.J."/>
            <person name="Yan W."/>
            <person name="Fan B."/>
            <person name="Jiang Y."/>
            <person name="Adhikari A."/>
            <person name="Zheng C.-J."/>
            <person name="Schuster L."/>
            <person name="Cowan T.M."/>
            <person name="Smanski M.J."/>
            <person name="Chevrette M.G."/>
            <person name="De Carvalho L.P.S."/>
            <person name="Shen B."/>
        </authorList>
    </citation>
    <scope>NUCLEOTIDE SEQUENCE [LARGE SCALE GENOMIC DNA]</scope>
    <source>
        <strain evidence="2 3">NPDC058753</strain>
    </source>
</reference>
<comment type="caution">
    <text evidence="2">The sequence shown here is derived from an EMBL/GenBank/DDBJ whole genome shotgun (WGS) entry which is preliminary data.</text>
</comment>
<keyword evidence="2" id="KW-0378">Hydrolase</keyword>
<proteinExistence type="predicted"/>
<dbReference type="Proteomes" id="UP001599542">
    <property type="component" value="Unassembled WGS sequence"/>
</dbReference>
<feature type="domain" description="Beta-lactamase-related" evidence="1">
    <location>
        <begin position="39"/>
        <end position="307"/>
    </location>
</feature>
<name>A0ABW6GK54_9ACTN</name>
<dbReference type="EC" id="3.-.-.-" evidence="2"/>
<dbReference type="InterPro" id="IPR001466">
    <property type="entry name" value="Beta-lactam-related"/>
</dbReference>
<dbReference type="InterPro" id="IPR050789">
    <property type="entry name" value="Diverse_Enzym_Activities"/>
</dbReference>
<dbReference type="Pfam" id="PF00144">
    <property type="entry name" value="Beta-lactamase"/>
    <property type="match status" value="1"/>
</dbReference>
<evidence type="ECO:0000259" key="1">
    <source>
        <dbReference type="Pfam" id="PF00144"/>
    </source>
</evidence>
<dbReference type="Gene3D" id="3.40.710.10">
    <property type="entry name" value="DD-peptidase/beta-lactamase superfamily"/>
    <property type="match status" value="1"/>
</dbReference>
<gene>
    <name evidence="2" type="ORF">ACFW6T_14180</name>
</gene>
<sequence>MSAQRLRLPRSAPSAVGVSSRAVGALLDRLEELPVECHSLLVVRRGQVVAEGWWAPYSAERPHLLYSLTKSFTAVAVGLAVADGLLATDDLVVDLLPGHVPADAPEQARRITVHHLLTMTAGHAGDSLEAAWQREPDDLVRGFLGLPFDAPEGTRHVYDNSTTFLLARIVERVTGRGLPEFLDERLFAPMGVDHAEWDRVRGGAAFGFHGLHLTTEALAAFGELLRCGGRWGDRQLVPGAWVELATRRHVASESFLSGAEDPDFSCGYGYQFWRSRHGYHANGAYGQQLVVVPAHELVVAVTAEGASQAVFDALWECLLPGLDPVGGPDGPEDDAALSQRLRRLSLPPVPGTAEPGRTARAQVDATAEGSALPHGTAVAVEPADGGWRVRLGPLPGTGAVLDLEVGHGSWRESAPLGRPVVATGAWQDGRFLADLYVITTPHRVRLTVDPATGTATARWSTPPLTGPRLELHLRSPLLTRPDVA</sequence>
<dbReference type="RefSeq" id="WP_380326142.1">
    <property type="nucleotide sequence ID" value="NZ_JBHYPW010000032.1"/>
</dbReference>
<keyword evidence="3" id="KW-1185">Reference proteome</keyword>
<dbReference type="EMBL" id="JBHYPX010000024">
    <property type="protein sequence ID" value="MFE1353122.1"/>
    <property type="molecule type" value="Genomic_DNA"/>
</dbReference>
<accession>A0ABW6GK54</accession>
<dbReference type="GO" id="GO:0016787">
    <property type="term" value="F:hydrolase activity"/>
    <property type="evidence" value="ECO:0007669"/>
    <property type="project" value="UniProtKB-KW"/>
</dbReference>
<protein>
    <submittedName>
        <fullName evidence="2">Serine hydrolase domain-containing protein</fullName>
        <ecNumber evidence="2">3.-.-.-</ecNumber>
    </submittedName>
</protein>
<dbReference type="InterPro" id="IPR012338">
    <property type="entry name" value="Beta-lactam/transpept-like"/>
</dbReference>